<dbReference type="CDD" id="cd09917">
    <property type="entry name" value="F-box_SF"/>
    <property type="match status" value="1"/>
</dbReference>
<evidence type="ECO:0000313" key="3">
    <source>
        <dbReference type="WBParaSite" id="ACRNAN_scaffold430.g22778.t1"/>
    </source>
</evidence>
<feature type="domain" description="F-box" evidence="1">
    <location>
        <begin position="17"/>
        <end position="63"/>
    </location>
</feature>
<dbReference type="Proteomes" id="UP000887540">
    <property type="component" value="Unplaced"/>
</dbReference>
<accession>A0A914DWR2</accession>
<dbReference type="PROSITE" id="PS50181">
    <property type="entry name" value="FBOX"/>
    <property type="match status" value="1"/>
</dbReference>
<dbReference type="InterPro" id="IPR036047">
    <property type="entry name" value="F-box-like_dom_sf"/>
</dbReference>
<dbReference type="WBParaSite" id="ACRNAN_scaffold430.g22778.t1">
    <property type="protein sequence ID" value="ACRNAN_scaffold430.g22778.t1"/>
    <property type="gene ID" value="ACRNAN_scaffold430.g22778"/>
</dbReference>
<dbReference type="Pfam" id="PF12937">
    <property type="entry name" value="F-box-like"/>
    <property type="match status" value="1"/>
</dbReference>
<name>A0A914DWR2_9BILA</name>
<organism evidence="2 3">
    <name type="scientific">Acrobeloides nanus</name>
    <dbReference type="NCBI Taxonomy" id="290746"/>
    <lineage>
        <taxon>Eukaryota</taxon>
        <taxon>Metazoa</taxon>
        <taxon>Ecdysozoa</taxon>
        <taxon>Nematoda</taxon>
        <taxon>Chromadorea</taxon>
        <taxon>Rhabditida</taxon>
        <taxon>Tylenchina</taxon>
        <taxon>Cephalobomorpha</taxon>
        <taxon>Cephaloboidea</taxon>
        <taxon>Cephalobidae</taxon>
        <taxon>Acrobeloides</taxon>
    </lineage>
</organism>
<reference evidence="3" key="1">
    <citation type="submission" date="2022-11" db="UniProtKB">
        <authorList>
            <consortium name="WormBaseParasite"/>
        </authorList>
    </citation>
    <scope>IDENTIFICATION</scope>
</reference>
<dbReference type="InterPro" id="IPR001810">
    <property type="entry name" value="F-box_dom"/>
</dbReference>
<dbReference type="Gene3D" id="1.20.1280.50">
    <property type="match status" value="1"/>
</dbReference>
<proteinExistence type="predicted"/>
<protein>
    <submittedName>
        <fullName evidence="3">F-box domain-containing protein</fullName>
    </submittedName>
</protein>
<evidence type="ECO:0000313" key="2">
    <source>
        <dbReference type="Proteomes" id="UP000887540"/>
    </source>
</evidence>
<sequence length="405" mass="48339">MSNCTDIFRWIEHVFSTKHQLYIPTDILLTVFQYLDGASLGQALFVCNHWSQTIQENRSYIPRPYNFFTNPILIKGEDVYHIVVYQNRKNKTIYFEDAVKDFWNPRTILYKLVIYANPYAYRTVKNLMEHAKFLFKEAKPIKVKKLKIISNRWNRFNILHKNRGFFQEMAETEKPNYTNRWNSFNIFHKKRKLFEEMIQAEKLSVHDRVSITINDDYKYLGGLGIKFNKHLSINVRNGTTPYLIGRHPGIYRHHFIKELSIRSIFVRYIPYHLVTDTAFVDERSTRQFVNFLCDDLAPVHVKRTYWLCILDAKYTNLMETLINKFNHVDDPRRFCQQATLYVPAMKSLIQESQCYLEAVLQLVPSRSRSFLIRSYEYEVKRPDGWILNLRLQVSPISCIKLKICN</sequence>
<keyword evidence="2" id="KW-1185">Reference proteome</keyword>
<dbReference type="SUPFAM" id="SSF81383">
    <property type="entry name" value="F-box domain"/>
    <property type="match status" value="1"/>
</dbReference>
<dbReference type="AlphaFoldDB" id="A0A914DWR2"/>
<evidence type="ECO:0000259" key="1">
    <source>
        <dbReference type="PROSITE" id="PS50181"/>
    </source>
</evidence>